<dbReference type="FunFam" id="3.40.50.1820:FF:000073">
    <property type="entry name" value="esterase OVCA2 isoform X6"/>
    <property type="match status" value="1"/>
</dbReference>
<dbReference type="SUPFAM" id="SSF53474">
    <property type="entry name" value="alpha/beta-Hydrolases"/>
    <property type="match status" value="1"/>
</dbReference>
<dbReference type="Proteomes" id="UP000283509">
    <property type="component" value="Unassembled WGS sequence"/>
</dbReference>
<dbReference type="GO" id="GO:0016787">
    <property type="term" value="F:hydrolase activity"/>
    <property type="evidence" value="ECO:0007669"/>
    <property type="project" value="UniProtKB-KW"/>
</dbReference>
<dbReference type="EMBL" id="QCYY01002209">
    <property type="protein sequence ID" value="ROT72081.1"/>
    <property type="molecule type" value="Genomic_DNA"/>
</dbReference>
<sequence>MTEKSTKRPLRILCLHGYRQNGSTFREKTGAFRKLLKKQVEFEFMTSPLEVPPLESADDKDGGSGWWFSRPDDYFRAQDESDCVKGFEESLGAVETAFKEKGPFDGILGFSQGGAMLGLICGLQQQGKLSYSFKFAIFVSAFKSRSLPHQHLYAEKITLPTLHVFGETDQVIEKPMSEEHLQYFHDPEILMHPGGHFIQLLERRKQFMLSSLKK</sequence>
<evidence type="ECO:0000313" key="4">
    <source>
        <dbReference type="EMBL" id="ROT72081.1"/>
    </source>
</evidence>
<feature type="domain" description="Serine hydrolase" evidence="3">
    <location>
        <begin position="8"/>
        <end position="198"/>
    </location>
</feature>
<gene>
    <name evidence="4" type="ORF">C7M84_009540</name>
</gene>
<dbReference type="PANTHER" id="PTHR48070:SF6">
    <property type="entry name" value="ESTERASE OVCA2"/>
    <property type="match status" value="1"/>
</dbReference>
<evidence type="ECO:0000313" key="5">
    <source>
        <dbReference type="Proteomes" id="UP000283509"/>
    </source>
</evidence>
<dbReference type="OrthoDB" id="414698at2759"/>
<dbReference type="ESTHER" id="penva-LvFSH">
    <property type="family name" value="FSH1"/>
</dbReference>
<comment type="caution">
    <text evidence="4">The sequence shown here is derived from an EMBL/GenBank/DDBJ whole genome shotgun (WGS) entry which is preliminary data.</text>
</comment>
<keyword evidence="2" id="KW-0378">Hydrolase</keyword>
<dbReference type="InterPro" id="IPR050593">
    <property type="entry name" value="LovG"/>
</dbReference>
<dbReference type="Pfam" id="PF03959">
    <property type="entry name" value="FSH1"/>
    <property type="match status" value="1"/>
</dbReference>
<organism evidence="4 5">
    <name type="scientific">Penaeus vannamei</name>
    <name type="common">Whiteleg shrimp</name>
    <name type="synonym">Litopenaeus vannamei</name>
    <dbReference type="NCBI Taxonomy" id="6689"/>
    <lineage>
        <taxon>Eukaryota</taxon>
        <taxon>Metazoa</taxon>
        <taxon>Ecdysozoa</taxon>
        <taxon>Arthropoda</taxon>
        <taxon>Crustacea</taxon>
        <taxon>Multicrustacea</taxon>
        <taxon>Malacostraca</taxon>
        <taxon>Eumalacostraca</taxon>
        <taxon>Eucarida</taxon>
        <taxon>Decapoda</taxon>
        <taxon>Dendrobranchiata</taxon>
        <taxon>Penaeoidea</taxon>
        <taxon>Penaeidae</taxon>
        <taxon>Penaeus</taxon>
    </lineage>
</organism>
<proteinExistence type="inferred from homology"/>
<dbReference type="STRING" id="6689.A0A3R7MXL5"/>
<protein>
    <recommendedName>
        <fullName evidence="3">Serine hydrolase domain-containing protein</fullName>
    </recommendedName>
</protein>
<dbReference type="PANTHER" id="PTHR48070">
    <property type="entry name" value="ESTERASE OVCA2"/>
    <property type="match status" value="1"/>
</dbReference>
<name>A0A3R7MXL5_PENVA</name>
<accession>A0A3R7MXL5</accession>
<dbReference type="InterPro" id="IPR005645">
    <property type="entry name" value="FSH-like_dom"/>
</dbReference>
<reference evidence="4 5" key="1">
    <citation type="submission" date="2018-04" db="EMBL/GenBank/DDBJ databases">
        <authorList>
            <person name="Zhang X."/>
            <person name="Yuan J."/>
            <person name="Li F."/>
            <person name="Xiang J."/>
        </authorList>
    </citation>
    <scope>NUCLEOTIDE SEQUENCE [LARGE SCALE GENOMIC DNA]</scope>
    <source>
        <tissue evidence="4">Muscle</tissue>
    </source>
</reference>
<dbReference type="GO" id="GO:0005737">
    <property type="term" value="C:cytoplasm"/>
    <property type="evidence" value="ECO:0007669"/>
    <property type="project" value="TreeGrafter"/>
</dbReference>
<keyword evidence="5" id="KW-1185">Reference proteome</keyword>
<evidence type="ECO:0000256" key="1">
    <source>
        <dbReference type="ARBA" id="ARBA00005863"/>
    </source>
</evidence>
<dbReference type="Gene3D" id="3.40.50.1820">
    <property type="entry name" value="alpha/beta hydrolase"/>
    <property type="match status" value="1"/>
</dbReference>
<dbReference type="InterPro" id="IPR029058">
    <property type="entry name" value="AB_hydrolase_fold"/>
</dbReference>
<dbReference type="AlphaFoldDB" id="A0A3R7MXL5"/>
<evidence type="ECO:0000256" key="2">
    <source>
        <dbReference type="ARBA" id="ARBA00022801"/>
    </source>
</evidence>
<dbReference type="GO" id="GO:0005634">
    <property type="term" value="C:nucleus"/>
    <property type="evidence" value="ECO:0007669"/>
    <property type="project" value="TreeGrafter"/>
</dbReference>
<comment type="similarity">
    <text evidence="1">Belongs to the LovG family.</text>
</comment>
<dbReference type="GO" id="GO:0032526">
    <property type="term" value="P:response to retinoic acid"/>
    <property type="evidence" value="ECO:0007669"/>
    <property type="project" value="TreeGrafter"/>
</dbReference>
<evidence type="ECO:0000259" key="3">
    <source>
        <dbReference type="Pfam" id="PF03959"/>
    </source>
</evidence>
<reference evidence="4 5" key="2">
    <citation type="submission" date="2019-01" db="EMBL/GenBank/DDBJ databases">
        <title>The decoding of complex shrimp genome reveals the adaptation for benthos swimmer, frequently molting mechanism and breeding impact on genome.</title>
        <authorList>
            <person name="Sun Y."/>
            <person name="Gao Y."/>
            <person name="Yu Y."/>
        </authorList>
    </citation>
    <scope>NUCLEOTIDE SEQUENCE [LARGE SCALE GENOMIC DNA]</scope>
    <source>
        <tissue evidence="4">Muscle</tissue>
    </source>
</reference>